<dbReference type="SUPFAM" id="SSF53167">
    <property type="entry name" value="Purine and uridine phosphorylases"/>
    <property type="match status" value="1"/>
</dbReference>
<dbReference type="Pfam" id="PF12796">
    <property type="entry name" value="Ank_2"/>
    <property type="match status" value="2"/>
</dbReference>
<feature type="compositionally biased region" description="Acidic residues" evidence="3">
    <location>
        <begin position="1310"/>
        <end position="1336"/>
    </location>
</feature>
<dbReference type="SUPFAM" id="SSF48403">
    <property type="entry name" value="Ankyrin repeat"/>
    <property type="match status" value="1"/>
</dbReference>
<dbReference type="InterPro" id="IPR000845">
    <property type="entry name" value="Nucleoside_phosphorylase_d"/>
</dbReference>
<dbReference type="Gene3D" id="3.40.50.1580">
    <property type="entry name" value="Nucleoside phosphorylase domain"/>
    <property type="match status" value="1"/>
</dbReference>
<dbReference type="Gene3D" id="1.25.40.20">
    <property type="entry name" value="Ankyrin repeat-containing domain"/>
    <property type="match status" value="2"/>
</dbReference>
<organism evidence="7 8">
    <name type="scientific">Lasiosphaeria ovina</name>
    <dbReference type="NCBI Taxonomy" id="92902"/>
    <lineage>
        <taxon>Eukaryota</taxon>
        <taxon>Fungi</taxon>
        <taxon>Dikarya</taxon>
        <taxon>Ascomycota</taxon>
        <taxon>Pezizomycotina</taxon>
        <taxon>Sordariomycetes</taxon>
        <taxon>Sordariomycetidae</taxon>
        <taxon>Sordariales</taxon>
        <taxon>Lasiosphaeriaceae</taxon>
        <taxon>Lasiosphaeria</taxon>
    </lineage>
</organism>
<dbReference type="Pfam" id="PF24883">
    <property type="entry name" value="NPHP3_N"/>
    <property type="match status" value="1"/>
</dbReference>
<dbReference type="InterPro" id="IPR056884">
    <property type="entry name" value="NPHP3-like_N"/>
</dbReference>
<feature type="domain" description="GPI inositol-deacylase winged helix" evidence="5">
    <location>
        <begin position="659"/>
        <end position="750"/>
    </location>
</feature>
<dbReference type="Pfam" id="PF01048">
    <property type="entry name" value="PNP_UDP_1"/>
    <property type="match status" value="1"/>
</dbReference>
<evidence type="ECO:0000259" key="5">
    <source>
        <dbReference type="Pfam" id="PF22939"/>
    </source>
</evidence>
<dbReference type="GO" id="GO:0009116">
    <property type="term" value="P:nucleoside metabolic process"/>
    <property type="evidence" value="ECO:0007669"/>
    <property type="project" value="InterPro"/>
</dbReference>
<dbReference type="SMART" id="SM00248">
    <property type="entry name" value="ANK"/>
    <property type="match status" value="9"/>
</dbReference>
<keyword evidence="8" id="KW-1185">Reference proteome</keyword>
<feature type="domain" description="Nephrocystin 3-like N-terminal" evidence="6">
    <location>
        <begin position="401"/>
        <end position="549"/>
    </location>
</feature>
<feature type="region of interest" description="Disordered" evidence="3">
    <location>
        <begin position="1"/>
        <end position="24"/>
    </location>
</feature>
<feature type="repeat" description="ANK" evidence="2">
    <location>
        <begin position="1036"/>
        <end position="1068"/>
    </location>
</feature>
<name>A0AAE0KCM5_9PEZI</name>
<dbReference type="PANTHER" id="PTHR46082:SF6">
    <property type="entry name" value="AAA+ ATPASE DOMAIN-CONTAINING PROTEIN-RELATED"/>
    <property type="match status" value="1"/>
</dbReference>
<gene>
    <name evidence="7" type="ORF">B0T24DRAFT_679465</name>
</gene>
<proteinExistence type="predicted"/>
<dbReference type="Pfam" id="PF00023">
    <property type="entry name" value="Ank"/>
    <property type="match status" value="2"/>
</dbReference>
<evidence type="ECO:0008006" key="9">
    <source>
        <dbReference type="Google" id="ProtNLM"/>
    </source>
</evidence>
<reference evidence="7" key="2">
    <citation type="submission" date="2023-06" db="EMBL/GenBank/DDBJ databases">
        <authorList>
            <consortium name="Lawrence Berkeley National Laboratory"/>
            <person name="Haridas S."/>
            <person name="Hensen N."/>
            <person name="Bonometti L."/>
            <person name="Westerberg I."/>
            <person name="Brannstrom I.O."/>
            <person name="Guillou S."/>
            <person name="Cros-Aarteil S."/>
            <person name="Calhoun S."/>
            <person name="Kuo A."/>
            <person name="Mondo S."/>
            <person name="Pangilinan J."/>
            <person name="Riley R."/>
            <person name="Labutti K."/>
            <person name="Andreopoulos B."/>
            <person name="Lipzen A."/>
            <person name="Chen C."/>
            <person name="Yanf M."/>
            <person name="Daum C."/>
            <person name="Ng V."/>
            <person name="Clum A."/>
            <person name="Steindorff A."/>
            <person name="Ohm R."/>
            <person name="Martin F."/>
            <person name="Silar P."/>
            <person name="Natvig D."/>
            <person name="Lalanne C."/>
            <person name="Gautier V."/>
            <person name="Ament-Velasquez S.L."/>
            <person name="Kruys A."/>
            <person name="Hutchinson M.I."/>
            <person name="Powell A.J."/>
            <person name="Barry K."/>
            <person name="Miller A.N."/>
            <person name="Grigoriev I.V."/>
            <person name="Debuchy R."/>
            <person name="Gladieux P."/>
            <person name="Thoren M.H."/>
            <person name="Johannesson H."/>
        </authorList>
    </citation>
    <scope>NUCLEOTIDE SEQUENCE</scope>
    <source>
        <strain evidence="7">CBS 958.72</strain>
    </source>
</reference>
<dbReference type="GO" id="GO:0003824">
    <property type="term" value="F:catalytic activity"/>
    <property type="evidence" value="ECO:0007669"/>
    <property type="project" value="InterPro"/>
</dbReference>
<keyword evidence="2" id="KW-0040">ANK repeat</keyword>
<dbReference type="InterPro" id="IPR035994">
    <property type="entry name" value="Nucleoside_phosphorylase_sf"/>
</dbReference>
<comment type="caution">
    <text evidence="7">The sequence shown here is derived from an EMBL/GenBank/DDBJ whole genome shotgun (WGS) entry which is preliminary data.</text>
</comment>
<feature type="repeat" description="ANK" evidence="2">
    <location>
        <begin position="971"/>
        <end position="1003"/>
    </location>
</feature>
<dbReference type="InterPro" id="IPR053137">
    <property type="entry name" value="NLR-like"/>
</dbReference>
<dbReference type="PROSITE" id="PS50297">
    <property type="entry name" value="ANK_REP_REGION"/>
    <property type="match status" value="5"/>
</dbReference>
<dbReference type="InterPro" id="IPR027417">
    <property type="entry name" value="P-loop_NTPase"/>
</dbReference>
<dbReference type="InterPro" id="IPR002110">
    <property type="entry name" value="Ankyrin_rpt"/>
</dbReference>
<feature type="repeat" description="ANK" evidence="2">
    <location>
        <begin position="1246"/>
        <end position="1278"/>
    </location>
</feature>
<evidence type="ECO:0000313" key="7">
    <source>
        <dbReference type="EMBL" id="KAK3374091.1"/>
    </source>
</evidence>
<reference evidence="7" key="1">
    <citation type="journal article" date="2023" name="Mol. Phylogenet. Evol.">
        <title>Genome-scale phylogeny and comparative genomics of the fungal order Sordariales.</title>
        <authorList>
            <person name="Hensen N."/>
            <person name="Bonometti L."/>
            <person name="Westerberg I."/>
            <person name="Brannstrom I.O."/>
            <person name="Guillou S."/>
            <person name="Cros-Aarteil S."/>
            <person name="Calhoun S."/>
            <person name="Haridas S."/>
            <person name="Kuo A."/>
            <person name="Mondo S."/>
            <person name="Pangilinan J."/>
            <person name="Riley R."/>
            <person name="LaButti K."/>
            <person name="Andreopoulos B."/>
            <person name="Lipzen A."/>
            <person name="Chen C."/>
            <person name="Yan M."/>
            <person name="Daum C."/>
            <person name="Ng V."/>
            <person name="Clum A."/>
            <person name="Steindorff A."/>
            <person name="Ohm R.A."/>
            <person name="Martin F."/>
            <person name="Silar P."/>
            <person name="Natvig D.O."/>
            <person name="Lalanne C."/>
            <person name="Gautier V."/>
            <person name="Ament-Velasquez S.L."/>
            <person name="Kruys A."/>
            <person name="Hutchinson M.I."/>
            <person name="Powell A.J."/>
            <person name="Barry K."/>
            <person name="Miller A.N."/>
            <person name="Grigoriev I.V."/>
            <person name="Debuchy R."/>
            <person name="Gladieux P."/>
            <person name="Hiltunen Thoren M."/>
            <person name="Johannesson H."/>
        </authorList>
    </citation>
    <scope>NUCLEOTIDE SEQUENCE</scope>
    <source>
        <strain evidence="7">CBS 958.72</strain>
    </source>
</reference>
<accession>A0AAE0KCM5</accession>
<protein>
    <recommendedName>
        <fullName evidence="9">Nucleoside phosphorylase domain-containing protein</fullName>
    </recommendedName>
</protein>
<dbReference type="PANTHER" id="PTHR46082">
    <property type="entry name" value="ATP/GTP-BINDING PROTEIN-RELATED"/>
    <property type="match status" value="1"/>
</dbReference>
<keyword evidence="1" id="KW-0677">Repeat</keyword>
<evidence type="ECO:0000256" key="1">
    <source>
        <dbReference type="ARBA" id="ARBA00022737"/>
    </source>
</evidence>
<feature type="repeat" description="ANK" evidence="2">
    <location>
        <begin position="1176"/>
        <end position="1208"/>
    </location>
</feature>
<evidence type="ECO:0000259" key="4">
    <source>
        <dbReference type="Pfam" id="PF01048"/>
    </source>
</evidence>
<evidence type="ECO:0000313" key="8">
    <source>
        <dbReference type="Proteomes" id="UP001287356"/>
    </source>
</evidence>
<dbReference type="Proteomes" id="UP001287356">
    <property type="component" value="Unassembled WGS sequence"/>
</dbReference>
<feature type="domain" description="Nucleoside phosphorylase" evidence="4">
    <location>
        <begin position="33"/>
        <end position="187"/>
    </location>
</feature>
<sequence length="1344" mass="148182">MGASPLNPGTPGTQETPDLPQGQGPIDRDDFEVAIICALPLEARTVAALFEKEYDAMIYGKAIGDPNTYSFGLIGPHNVVLVHMPTMGKVAAAAAASNLHASFQRIKLAMMVGICAGAPFGPTRGKEVLLGDVVISEGLVQYDFGRRFPNNKFVRKDTPRGTLPSPNSELLAVLAKLQAEEESELQTAIAAALDVVQRAPDLSAAYPGRIHDRLFESAYFHKHRNLDDCATCGSGREEDMCFQSFEMSCDTLGCDERELVSRTRSIEDPLPVVHFGLVDSGDTVMRSGLDRHEIATRDGVIAFEMEGVGMWEAFPGSCLVIKSVCDYADNHKNKKWQGYAAATAAAAAKMVLGYFQPATPLLRTWPSPDATWTATDIGILNRLRKAPYQEHKDRNPDRIPGTCEWFIEHKLFRGWLETRSEALWVSADPGCGKSVLAKYLDDSDEQRSIATALCCILYQLFLQKRNLFTKTVLVQLGAERETLTSSFNELWSVLLRAAEDDNSGEIVCVLDAIDECDASGSSLLTQALSRLYRNSSNRKPKLKLFITSRPTTTIRRGLLEDIPELPVVHLSGESEDEMEKIAKEIDIFVETRVRTLSAHLMLSQDEQGLLLRELLRVPNRTYLYVHLTLNLIEHEEDIDEDGILKATSQLPKTVDDAYDRILSHSRNLDQARKILHIVVAAARPLTLSEMGFALALHESHRSYGELNAKSEGRLRESIRDTCGLFVTIINSRIYLLHQTAKEYLVQHDLEEATSDVDGDVQWKHSLPPQDSHRILAEICTWNLLFDEFETGPLTDTPEFSGYEASRFLGYLVPEYLGKHVFLGYSATQWATHMRESPAEFASSAAQFIMNICDTDSSRFSTWFQIYWVLTNPTKICPRFSNLMAVSYFGLATAVKSSLKTGDSKLLNRKDCDYGRTALSWAAGNGHESAIQLFAKNERKRMGGLVKSWKRLKISLGGQSHAALEVDLADVDARTPLTYAVWSGNEEAVKLLLSLGARATEKDKLRATPVDYAVAMHQVALAELMLGNEAESGSTGDSNTLLLSALENGDQHVVRLLLESGTDIDSRTNSSENPSLNPLKLGDITRVLLENGANISLADSNGRTPMSFFAKIGYYALTNILVNVDHMLDEEVNGAPPYCTKSDCSTFMKFLLENDVDFALGDPSSLGHADINLEDHKGYTALIRAVGQGHYGLTKLLLDHGANVNHIRSNGRGAASPLLFDAISSLYWDIFELLLQAGADTNAVNWMGQTPLSVAAQLGHLEAVQLLLATEPDVNLADREGMIPLSYAVRNGHVAIARLLRENGAVGVGGDEVEGDELDDEEFDEEILGEEFKESEDGEHGPRHA</sequence>
<dbReference type="SUPFAM" id="SSF52540">
    <property type="entry name" value="P-loop containing nucleoside triphosphate hydrolases"/>
    <property type="match status" value="1"/>
</dbReference>
<evidence type="ECO:0000256" key="3">
    <source>
        <dbReference type="SAM" id="MobiDB-lite"/>
    </source>
</evidence>
<feature type="repeat" description="ANK" evidence="2">
    <location>
        <begin position="1279"/>
        <end position="1304"/>
    </location>
</feature>
<dbReference type="PROSITE" id="PS50088">
    <property type="entry name" value="ANK_REPEAT"/>
    <property type="match status" value="5"/>
</dbReference>
<dbReference type="Gene3D" id="3.40.50.300">
    <property type="entry name" value="P-loop containing nucleotide triphosphate hydrolases"/>
    <property type="match status" value="1"/>
</dbReference>
<dbReference type="InterPro" id="IPR054471">
    <property type="entry name" value="GPIID_WHD"/>
</dbReference>
<dbReference type="InterPro" id="IPR036770">
    <property type="entry name" value="Ankyrin_rpt-contain_sf"/>
</dbReference>
<dbReference type="Pfam" id="PF22939">
    <property type="entry name" value="WHD_GPIID"/>
    <property type="match status" value="1"/>
</dbReference>
<dbReference type="EMBL" id="JAULSN010000004">
    <property type="protein sequence ID" value="KAK3374091.1"/>
    <property type="molecule type" value="Genomic_DNA"/>
</dbReference>
<feature type="region of interest" description="Disordered" evidence="3">
    <location>
        <begin position="1308"/>
        <end position="1344"/>
    </location>
</feature>
<evidence type="ECO:0000259" key="6">
    <source>
        <dbReference type="Pfam" id="PF24883"/>
    </source>
</evidence>
<evidence type="ECO:0000256" key="2">
    <source>
        <dbReference type="PROSITE-ProRule" id="PRU00023"/>
    </source>
</evidence>